<feature type="transmembrane region" description="Helical" evidence="1">
    <location>
        <begin position="289"/>
        <end position="317"/>
    </location>
</feature>
<evidence type="ECO:0000313" key="2">
    <source>
        <dbReference type="EMBL" id="PIP69153.1"/>
    </source>
</evidence>
<protein>
    <recommendedName>
        <fullName evidence="4">DUF916 domain-containing protein</fullName>
    </recommendedName>
</protein>
<evidence type="ECO:0000256" key="1">
    <source>
        <dbReference type="SAM" id="Phobius"/>
    </source>
</evidence>
<evidence type="ECO:0000313" key="3">
    <source>
        <dbReference type="Proteomes" id="UP000229176"/>
    </source>
</evidence>
<organism evidence="2 3">
    <name type="scientific">Candidatus Nomurabacteria bacterium CG22_combo_CG10-13_8_21_14_all_32_8</name>
    <dbReference type="NCBI Taxonomy" id="1974732"/>
    <lineage>
        <taxon>Bacteria</taxon>
        <taxon>Candidatus Nomuraibacteriota</taxon>
    </lineage>
</organism>
<proteinExistence type="predicted"/>
<evidence type="ECO:0008006" key="4">
    <source>
        <dbReference type="Google" id="ProtNLM"/>
    </source>
</evidence>
<dbReference type="AlphaFoldDB" id="A0A2H0CGX1"/>
<name>A0A2H0CGX1_9BACT</name>
<dbReference type="Proteomes" id="UP000229176">
    <property type="component" value="Unassembled WGS sequence"/>
</dbReference>
<sequence>MANLFIKITYSMVIMFTIIGGFLLPEYSLAYTKTKLDVTIQNDFVVEPGKTEIFLNPGESITKNISVTSRINKTFNFKLTTEDFVGTNDSKQPVMLLGDANSPYSLKDFIIPEITEFSLEFGEKITIPVTISIPSNAEPRGYYGALIISNNPDKLDGETIKETESKTRIISRIGSLFLLKINGEGIEQGNIESLKVIGPTQMFYSERPKGFEIAFKNTGNVHLVPYGTITIKNIFGQVINTLPVDAYFVLPDSTRYREVMWSDGFSVGRYTANLNLFKGYNDESQETQLAFWIIPWKILLIAFVTIVLIVSSFYYVLTRFELRKK</sequence>
<comment type="caution">
    <text evidence="2">The sequence shown here is derived from an EMBL/GenBank/DDBJ whole genome shotgun (WGS) entry which is preliminary data.</text>
</comment>
<gene>
    <name evidence="2" type="ORF">COW91_00630</name>
</gene>
<keyword evidence="1" id="KW-1133">Transmembrane helix</keyword>
<keyword evidence="1" id="KW-0812">Transmembrane</keyword>
<keyword evidence="1" id="KW-0472">Membrane</keyword>
<dbReference type="EMBL" id="PCTI01000010">
    <property type="protein sequence ID" value="PIP69153.1"/>
    <property type="molecule type" value="Genomic_DNA"/>
</dbReference>
<reference evidence="2 3" key="1">
    <citation type="submission" date="2017-09" db="EMBL/GenBank/DDBJ databases">
        <title>Depth-based differentiation of microbial function through sediment-hosted aquifers and enrichment of novel symbionts in the deep terrestrial subsurface.</title>
        <authorList>
            <person name="Probst A.J."/>
            <person name="Ladd B."/>
            <person name="Jarett J.K."/>
            <person name="Geller-Mcgrath D.E."/>
            <person name="Sieber C.M."/>
            <person name="Emerson J.B."/>
            <person name="Anantharaman K."/>
            <person name="Thomas B.C."/>
            <person name="Malmstrom R."/>
            <person name="Stieglmeier M."/>
            <person name="Klingl A."/>
            <person name="Woyke T."/>
            <person name="Ryan C.M."/>
            <person name="Banfield J.F."/>
        </authorList>
    </citation>
    <scope>NUCLEOTIDE SEQUENCE [LARGE SCALE GENOMIC DNA]</scope>
    <source>
        <strain evidence="2">CG22_combo_CG10-13_8_21_14_all_32_8</strain>
    </source>
</reference>
<accession>A0A2H0CGX1</accession>